<evidence type="ECO:0000256" key="2">
    <source>
        <dbReference type="ARBA" id="ARBA00023015"/>
    </source>
</evidence>
<dbReference type="AlphaFoldDB" id="A0AAN7GRT0"/>
<reference evidence="7" key="1">
    <citation type="journal article" date="2023" name="Mol. Phylogenet. Evol.">
        <title>Genome-scale phylogeny and comparative genomics of the fungal order Sordariales.</title>
        <authorList>
            <person name="Hensen N."/>
            <person name="Bonometti L."/>
            <person name="Westerberg I."/>
            <person name="Brannstrom I.O."/>
            <person name="Guillou S."/>
            <person name="Cros-Aarteil S."/>
            <person name="Calhoun S."/>
            <person name="Haridas S."/>
            <person name="Kuo A."/>
            <person name="Mondo S."/>
            <person name="Pangilinan J."/>
            <person name="Riley R."/>
            <person name="LaButti K."/>
            <person name="Andreopoulos B."/>
            <person name="Lipzen A."/>
            <person name="Chen C."/>
            <person name="Yan M."/>
            <person name="Daum C."/>
            <person name="Ng V."/>
            <person name="Clum A."/>
            <person name="Steindorff A."/>
            <person name="Ohm R.A."/>
            <person name="Martin F."/>
            <person name="Silar P."/>
            <person name="Natvig D.O."/>
            <person name="Lalanne C."/>
            <person name="Gautier V."/>
            <person name="Ament-Velasquez S.L."/>
            <person name="Kruys A."/>
            <person name="Hutchinson M.I."/>
            <person name="Powell A.J."/>
            <person name="Barry K."/>
            <person name="Miller A.N."/>
            <person name="Grigoriev I.V."/>
            <person name="Debuchy R."/>
            <person name="Gladieux P."/>
            <person name="Hiltunen Thoren M."/>
            <person name="Johannesson H."/>
        </authorList>
    </citation>
    <scope>NUCLEOTIDE SEQUENCE</scope>
    <source>
        <strain evidence="7">CBS 990.96</strain>
    </source>
</reference>
<keyword evidence="3" id="KW-0238">DNA-binding</keyword>
<dbReference type="GO" id="GO:0005634">
    <property type="term" value="C:nucleus"/>
    <property type="evidence" value="ECO:0007669"/>
    <property type="project" value="InterPro"/>
</dbReference>
<dbReference type="Pfam" id="PF08493">
    <property type="entry name" value="AflR"/>
    <property type="match status" value="1"/>
</dbReference>
<dbReference type="InterPro" id="IPR013700">
    <property type="entry name" value="AflR"/>
</dbReference>
<dbReference type="InterPro" id="IPR036864">
    <property type="entry name" value="Zn2-C6_fun-type_DNA-bd_sf"/>
</dbReference>
<dbReference type="GO" id="GO:0045122">
    <property type="term" value="P:aflatoxin biosynthetic process"/>
    <property type="evidence" value="ECO:0007669"/>
    <property type="project" value="InterPro"/>
</dbReference>
<evidence type="ECO:0000256" key="4">
    <source>
        <dbReference type="ARBA" id="ARBA00023163"/>
    </source>
</evidence>
<dbReference type="CDD" id="cd00067">
    <property type="entry name" value="GAL4"/>
    <property type="match status" value="1"/>
</dbReference>
<evidence type="ECO:0000313" key="8">
    <source>
        <dbReference type="Proteomes" id="UP001301958"/>
    </source>
</evidence>
<gene>
    <name evidence="7" type="ORF">QBC38DRAFT_530830</name>
</gene>
<evidence type="ECO:0000256" key="3">
    <source>
        <dbReference type="ARBA" id="ARBA00023125"/>
    </source>
</evidence>
<keyword evidence="8" id="KW-1185">Reference proteome</keyword>
<dbReference type="EMBL" id="MU865366">
    <property type="protein sequence ID" value="KAK4225466.1"/>
    <property type="molecule type" value="Genomic_DNA"/>
</dbReference>
<accession>A0AAN7GRT0</accession>
<organism evidence="7 8">
    <name type="scientific">Podospora fimiseda</name>
    <dbReference type="NCBI Taxonomy" id="252190"/>
    <lineage>
        <taxon>Eukaryota</taxon>
        <taxon>Fungi</taxon>
        <taxon>Dikarya</taxon>
        <taxon>Ascomycota</taxon>
        <taxon>Pezizomycotina</taxon>
        <taxon>Sordariomycetes</taxon>
        <taxon>Sordariomycetidae</taxon>
        <taxon>Sordariales</taxon>
        <taxon>Podosporaceae</taxon>
        <taxon>Podospora</taxon>
    </lineage>
</organism>
<evidence type="ECO:0000256" key="5">
    <source>
        <dbReference type="ARBA" id="ARBA00023242"/>
    </source>
</evidence>
<dbReference type="InterPro" id="IPR050675">
    <property type="entry name" value="OAF3"/>
</dbReference>
<evidence type="ECO:0000259" key="6">
    <source>
        <dbReference type="PROSITE" id="PS50048"/>
    </source>
</evidence>
<evidence type="ECO:0000256" key="1">
    <source>
        <dbReference type="ARBA" id="ARBA00022723"/>
    </source>
</evidence>
<dbReference type="SUPFAM" id="SSF57701">
    <property type="entry name" value="Zn2/Cys6 DNA-binding domain"/>
    <property type="match status" value="1"/>
</dbReference>
<dbReference type="SMART" id="SM00066">
    <property type="entry name" value="GAL4"/>
    <property type="match status" value="1"/>
</dbReference>
<dbReference type="Gene3D" id="4.10.240.10">
    <property type="entry name" value="Zn(2)-C6 fungal-type DNA-binding domain"/>
    <property type="match status" value="1"/>
</dbReference>
<dbReference type="PANTHER" id="PTHR31069:SF31">
    <property type="entry name" value="MONODICTYPHENONE CLUSTER TRANSCRIPTION FACTOR-RELATED"/>
    <property type="match status" value="1"/>
</dbReference>
<keyword evidence="5" id="KW-0539">Nucleus</keyword>
<dbReference type="GO" id="GO:0008270">
    <property type="term" value="F:zinc ion binding"/>
    <property type="evidence" value="ECO:0007669"/>
    <property type="project" value="InterPro"/>
</dbReference>
<protein>
    <recommendedName>
        <fullName evidence="6">Zn(2)-C6 fungal-type domain-containing protein</fullName>
    </recommendedName>
</protein>
<dbReference type="PANTHER" id="PTHR31069">
    <property type="entry name" value="OLEATE-ACTIVATED TRANSCRIPTION FACTOR 1-RELATED"/>
    <property type="match status" value="1"/>
</dbReference>
<keyword evidence="1" id="KW-0479">Metal-binding</keyword>
<dbReference type="PRINTS" id="PR00755">
    <property type="entry name" value="AFLATOXINBRP"/>
</dbReference>
<feature type="domain" description="Zn(2)-C6 fungal-type" evidence="6">
    <location>
        <begin position="12"/>
        <end position="42"/>
    </location>
</feature>
<dbReference type="InterPro" id="IPR001138">
    <property type="entry name" value="Zn2Cys6_DnaBD"/>
</dbReference>
<dbReference type="GO" id="GO:0003677">
    <property type="term" value="F:DNA binding"/>
    <property type="evidence" value="ECO:0007669"/>
    <property type="project" value="UniProtKB-KW"/>
</dbReference>
<reference evidence="7" key="2">
    <citation type="submission" date="2023-05" db="EMBL/GenBank/DDBJ databases">
        <authorList>
            <consortium name="Lawrence Berkeley National Laboratory"/>
            <person name="Steindorff A."/>
            <person name="Hensen N."/>
            <person name="Bonometti L."/>
            <person name="Westerberg I."/>
            <person name="Brannstrom I.O."/>
            <person name="Guillou S."/>
            <person name="Cros-Aarteil S."/>
            <person name="Calhoun S."/>
            <person name="Haridas S."/>
            <person name="Kuo A."/>
            <person name="Mondo S."/>
            <person name="Pangilinan J."/>
            <person name="Riley R."/>
            <person name="Labutti K."/>
            <person name="Andreopoulos B."/>
            <person name="Lipzen A."/>
            <person name="Chen C."/>
            <person name="Yanf M."/>
            <person name="Daum C."/>
            <person name="Ng V."/>
            <person name="Clum A."/>
            <person name="Ohm R."/>
            <person name="Martin F."/>
            <person name="Silar P."/>
            <person name="Natvig D."/>
            <person name="Lalanne C."/>
            <person name="Gautier V."/>
            <person name="Ament-Velasquez S.L."/>
            <person name="Kruys A."/>
            <person name="Hutchinson M.I."/>
            <person name="Powell A.J."/>
            <person name="Barry K."/>
            <person name="Miller A.N."/>
            <person name="Grigoriev I.V."/>
            <person name="Debuchy R."/>
            <person name="Gladieux P."/>
            <person name="Thoren M.H."/>
            <person name="Johannesson H."/>
        </authorList>
    </citation>
    <scope>NUCLEOTIDE SEQUENCE</scope>
    <source>
        <strain evidence="7">CBS 990.96</strain>
    </source>
</reference>
<sequence>MAKPTTRKLRSSCNSCGSAKVKCDRQQPECQRCKTNGLQCIYGISRKFGRPPRRRTPVRTTQVRTTPTNINTENTSNLNSSHQTVNTELTLSNPVQPSPSLDLTFLDPQLLQLDLLPSDNIPFLQENTLITYSPNITYEPIHSTHSCALEPYEILANLICPTSDLHPPSSNAEPLKQINFDQVLLCTKKAIDKLIPLLKCACSFSSGHRIMVIGSIVSRILMWYKMALDTSSGTFTGTFGDYSGFIVNNSVKITVGGFRVENEETQRKMRREVMLSEVERMGREGVIEWFEGVGAHITGGWVRKEYEDLVRELKG</sequence>
<name>A0AAN7GRT0_9PEZI</name>
<proteinExistence type="predicted"/>
<comment type="caution">
    <text evidence="7">The sequence shown here is derived from an EMBL/GenBank/DDBJ whole genome shotgun (WGS) entry which is preliminary data.</text>
</comment>
<dbReference type="Pfam" id="PF00172">
    <property type="entry name" value="Zn_clus"/>
    <property type="match status" value="1"/>
</dbReference>
<dbReference type="PROSITE" id="PS50048">
    <property type="entry name" value="ZN2_CY6_FUNGAL_2"/>
    <property type="match status" value="1"/>
</dbReference>
<keyword evidence="2" id="KW-0805">Transcription regulation</keyword>
<evidence type="ECO:0000313" key="7">
    <source>
        <dbReference type="EMBL" id="KAK4225466.1"/>
    </source>
</evidence>
<keyword evidence="4" id="KW-0804">Transcription</keyword>
<dbReference type="Proteomes" id="UP001301958">
    <property type="component" value="Unassembled WGS sequence"/>
</dbReference>
<dbReference type="GO" id="GO:0000981">
    <property type="term" value="F:DNA-binding transcription factor activity, RNA polymerase II-specific"/>
    <property type="evidence" value="ECO:0007669"/>
    <property type="project" value="InterPro"/>
</dbReference>